<dbReference type="Pfam" id="PF00857">
    <property type="entry name" value="Isochorismatase"/>
    <property type="match status" value="1"/>
</dbReference>
<dbReference type="EMBL" id="CP119391">
    <property type="protein sequence ID" value="WNK19844.1"/>
    <property type="molecule type" value="Genomic_DNA"/>
</dbReference>
<sequence>MRLNHKSSLLLIVDLQAGLLPVVDGGMQAVCEAGWLAGVADLVGVPVWVTEQAPEKIGSSAPELLEALGEYELFHKQHFSAMEEASFCDALTAAKVSQIVICGSEAHVCVLQTALGLLAAGYRVYWLSEASASRRPEEARLARERAVTGGAVSITADMAAYEWLERCDTPIFRQAHRQFLKHRSARPLTFF</sequence>
<feature type="domain" description="Isochorismatase-like" evidence="1">
    <location>
        <begin position="8"/>
        <end position="156"/>
    </location>
</feature>
<dbReference type="InterPro" id="IPR000868">
    <property type="entry name" value="Isochorismatase-like_dom"/>
</dbReference>
<dbReference type="InterPro" id="IPR050993">
    <property type="entry name" value="Isochorismatase_domain"/>
</dbReference>
<dbReference type="Proteomes" id="UP001301869">
    <property type="component" value="Chromosome"/>
</dbReference>
<dbReference type="PANTHER" id="PTHR14119">
    <property type="entry name" value="HYDROLASE"/>
    <property type="match status" value="1"/>
</dbReference>
<keyword evidence="3" id="KW-1185">Reference proteome</keyword>
<dbReference type="InterPro" id="IPR036380">
    <property type="entry name" value="Isochorismatase-like_sf"/>
</dbReference>
<proteinExistence type="predicted"/>
<reference evidence="2 3" key="1">
    <citation type="submission" date="2023-03" db="EMBL/GenBank/DDBJ databases">
        <title>Halomonas sp. nov., isolated from Korean tranditional fermented seafood 'Jeotgal'.</title>
        <authorList>
            <person name="Kim B."/>
            <person name="Shin N.-R."/>
        </authorList>
    </citation>
    <scope>NUCLEOTIDE SEQUENCE [LARGE SCALE GENOMIC DNA]</scope>
    <source>
        <strain evidence="2 3">SG2L-4</strain>
    </source>
</reference>
<accession>A0ABY9YYA7</accession>
<organism evidence="2 3">
    <name type="scientific">Halomonas piscis</name>
    <dbReference type="NCBI Taxonomy" id="3031727"/>
    <lineage>
        <taxon>Bacteria</taxon>
        <taxon>Pseudomonadati</taxon>
        <taxon>Pseudomonadota</taxon>
        <taxon>Gammaproteobacteria</taxon>
        <taxon>Oceanospirillales</taxon>
        <taxon>Halomonadaceae</taxon>
        <taxon>Halomonas</taxon>
    </lineage>
</organism>
<evidence type="ECO:0000313" key="3">
    <source>
        <dbReference type="Proteomes" id="UP001301869"/>
    </source>
</evidence>
<protein>
    <submittedName>
        <fullName evidence="2">Isochorismatase family protein</fullName>
    </submittedName>
</protein>
<evidence type="ECO:0000313" key="2">
    <source>
        <dbReference type="EMBL" id="WNK19844.1"/>
    </source>
</evidence>
<name>A0ABY9YYA7_9GAMM</name>
<evidence type="ECO:0000259" key="1">
    <source>
        <dbReference type="Pfam" id="PF00857"/>
    </source>
</evidence>
<gene>
    <name evidence="2" type="ORF">P1P91_13575</name>
</gene>
<dbReference type="Gene3D" id="3.40.50.850">
    <property type="entry name" value="Isochorismatase-like"/>
    <property type="match status" value="1"/>
</dbReference>
<dbReference type="PANTHER" id="PTHR14119:SF3">
    <property type="entry name" value="ISOCHORISMATASE DOMAIN-CONTAINING PROTEIN 2"/>
    <property type="match status" value="1"/>
</dbReference>
<dbReference type="RefSeq" id="WP_311883295.1">
    <property type="nucleotide sequence ID" value="NZ_CP119391.1"/>
</dbReference>
<dbReference type="SUPFAM" id="SSF52499">
    <property type="entry name" value="Isochorismatase-like hydrolases"/>
    <property type="match status" value="1"/>
</dbReference>